<evidence type="ECO:0000313" key="1">
    <source>
        <dbReference type="EMBL" id="ASO04569.1"/>
    </source>
</evidence>
<dbReference type="RefSeq" id="WP_093977537.1">
    <property type="nucleotide sequence ID" value="NZ_CP022515.1"/>
</dbReference>
<sequence length="271" mass="31670">MDWIRSQEEIESELFQIEQSFFNSMVSYDKAIDYCQNVLEFYRAMVVAQGFPDEATEIQFFKKDKPFLFGLLLQYTHQLSFELEFPNISYGRNEDIVNEKIEEVTTFLSNHKDVVLYLELQSESFDSQFFLRKNKGLFIHPGHHNYSFDSEFCTSHDGLIANILGYQGFLQFLQLKLSTTMPYFQTPIPKIIWTQSKIALTELGFALFYSGAFNHGNASLKSIIQLLEKVTGTDLGDYHHTAIRIRNRSNRTKFMDKLKISLQHWMADLDD</sequence>
<organism evidence="1 2">
    <name type="scientific">Arenibacter algicola</name>
    <dbReference type="NCBI Taxonomy" id="616991"/>
    <lineage>
        <taxon>Bacteria</taxon>
        <taxon>Pseudomonadati</taxon>
        <taxon>Bacteroidota</taxon>
        <taxon>Flavobacteriia</taxon>
        <taxon>Flavobacteriales</taxon>
        <taxon>Flavobacteriaceae</taxon>
        <taxon>Arenibacter</taxon>
    </lineage>
</organism>
<dbReference type="InterPro" id="IPR018534">
    <property type="entry name" value="Tet_reg_excision_RteC"/>
</dbReference>
<dbReference type="KEGG" id="aalg:AREALGSMS7_01094"/>
<dbReference type="AlphaFoldDB" id="A0A221UT66"/>
<dbReference type="STRING" id="616991.GCA_000733925_04207"/>
<dbReference type="Proteomes" id="UP000204551">
    <property type="component" value="Chromosome"/>
</dbReference>
<protein>
    <submittedName>
        <fullName evidence="1">RteC protein</fullName>
    </submittedName>
</protein>
<accession>A0A221UT66</accession>
<proteinExistence type="predicted"/>
<gene>
    <name evidence="1" type="ORF">AREALGSMS7_01094</name>
</gene>
<evidence type="ECO:0000313" key="2">
    <source>
        <dbReference type="Proteomes" id="UP000204551"/>
    </source>
</evidence>
<dbReference type="EMBL" id="CP022515">
    <property type="protein sequence ID" value="ASO04569.1"/>
    <property type="molecule type" value="Genomic_DNA"/>
</dbReference>
<reference evidence="1 2" key="1">
    <citation type="submission" date="2017-07" db="EMBL/GenBank/DDBJ databases">
        <title>Genome Sequence of Arenibacter algicola Strain SMS7 Isolated from a culture of the Diatom Skeletonema marinoi.</title>
        <authorList>
            <person name="Topel M."/>
            <person name="Pinder M.I.M."/>
            <person name="Johansson O.N."/>
            <person name="Kourtchenko O."/>
            <person name="Godhe A."/>
            <person name="Clarke A.K."/>
        </authorList>
    </citation>
    <scope>NUCLEOTIDE SEQUENCE [LARGE SCALE GENOMIC DNA]</scope>
    <source>
        <strain evidence="1 2">SMS7</strain>
    </source>
</reference>
<name>A0A221UT66_9FLAO</name>
<dbReference type="Pfam" id="PF09357">
    <property type="entry name" value="RteC"/>
    <property type="match status" value="1"/>
</dbReference>